<dbReference type="AlphaFoldDB" id="A0A914UQZ3"/>
<feature type="domain" description="COS" evidence="2">
    <location>
        <begin position="96"/>
        <end position="155"/>
    </location>
</feature>
<dbReference type="PANTHER" id="PTHR24099:SF15">
    <property type="entry name" value="E3 UBIQUITIN-PROTEIN LIGASE TRIM9"/>
    <property type="match status" value="1"/>
</dbReference>
<keyword evidence="3" id="KW-1185">Reference proteome</keyword>
<dbReference type="GO" id="GO:0007411">
    <property type="term" value="P:axon guidance"/>
    <property type="evidence" value="ECO:0007669"/>
    <property type="project" value="TreeGrafter"/>
</dbReference>
<evidence type="ECO:0000259" key="2">
    <source>
        <dbReference type="PROSITE" id="PS51262"/>
    </source>
</evidence>
<organism evidence="3 4">
    <name type="scientific">Plectus sambesii</name>
    <dbReference type="NCBI Taxonomy" id="2011161"/>
    <lineage>
        <taxon>Eukaryota</taxon>
        <taxon>Metazoa</taxon>
        <taxon>Ecdysozoa</taxon>
        <taxon>Nematoda</taxon>
        <taxon>Chromadorea</taxon>
        <taxon>Plectida</taxon>
        <taxon>Plectina</taxon>
        <taxon>Plectoidea</taxon>
        <taxon>Plectidae</taxon>
        <taxon>Plectus</taxon>
    </lineage>
</organism>
<keyword evidence="1" id="KW-0175">Coiled coil</keyword>
<protein>
    <submittedName>
        <fullName evidence="4">COS domain-containing protein</fullName>
    </submittedName>
</protein>
<dbReference type="InterPro" id="IPR050617">
    <property type="entry name" value="E3_ligase_FN3/SPRY"/>
</dbReference>
<dbReference type="PROSITE" id="PS51262">
    <property type="entry name" value="COS"/>
    <property type="match status" value="1"/>
</dbReference>
<dbReference type="InterPro" id="IPR003649">
    <property type="entry name" value="Bbox_C"/>
</dbReference>
<dbReference type="WBParaSite" id="PSAMB.scaffold11914size3061.g34490.t1">
    <property type="protein sequence ID" value="PSAMB.scaffold11914size3061.g34490.t1"/>
    <property type="gene ID" value="PSAMB.scaffold11914size3061.g34490"/>
</dbReference>
<name>A0A914UQZ3_9BILA</name>
<evidence type="ECO:0000256" key="1">
    <source>
        <dbReference type="ARBA" id="ARBA00023054"/>
    </source>
</evidence>
<dbReference type="Gene3D" id="1.20.5.170">
    <property type="match status" value="1"/>
</dbReference>
<reference evidence="4" key="1">
    <citation type="submission" date="2022-11" db="UniProtKB">
        <authorList>
            <consortium name="WormBaseParasite"/>
        </authorList>
    </citation>
    <scope>IDENTIFICATION</scope>
</reference>
<dbReference type="PANTHER" id="PTHR24099">
    <property type="entry name" value="E3 UBIQUITIN-PROTEIN LIGASE TRIM36-RELATED"/>
    <property type="match status" value="1"/>
</dbReference>
<evidence type="ECO:0000313" key="4">
    <source>
        <dbReference type="WBParaSite" id="PSAMB.scaffold11914size3061.g34490.t1"/>
    </source>
</evidence>
<proteinExistence type="predicted"/>
<dbReference type="Proteomes" id="UP000887566">
    <property type="component" value="Unplaced"/>
</dbReference>
<dbReference type="InterPro" id="IPR017903">
    <property type="entry name" value="COS_domain"/>
</dbReference>
<sequence length="158" mass="17965">MRAATMAVEGRANFVLRHDVASPTGRGCDNCSEFQSLIVAQVDQMIDALQERKQALLQFAEDEKEYKKRVYKEQIARCTAKLAKITGLIQFCIEVLKESDPVAYLQIGSSLMNRVANQELLWHKEMQTRPQTAPDFDLSLDAKQIYVAIQQLNFAQLK</sequence>
<dbReference type="GO" id="GO:0043005">
    <property type="term" value="C:neuron projection"/>
    <property type="evidence" value="ECO:0007669"/>
    <property type="project" value="TreeGrafter"/>
</dbReference>
<accession>A0A914UQZ3</accession>
<evidence type="ECO:0000313" key="3">
    <source>
        <dbReference type="Proteomes" id="UP000887566"/>
    </source>
</evidence>
<dbReference type="SMART" id="SM00502">
    <property type="entry name" value="BBC"/>
    <property type="match status" value="1"/>
</dbReference>